<keyword evidence="5" id="KW-1185">Reference proteome</keyword>
<evidence type="ECO:0000256" key="1">
    <source>
        <dbReference type="SAM" id="MobiDB-lite"/>
    </source>
</evidence>
<feature type="region of interest" description="Disordered" evidence="1">
    <location>
        <begin position="323"/>
        <end position="363"/>
    </location>
</feature>
<protein>
    <recommendedName>
        <fullName evidence="6">Htaa</fullName>
    </recommendedName>
</protein>
<dbReference type="KEGG" id="tbw:NCTC13354_01031"/>
<gene>
    <name evidence="4" type="ORF">NCTC13354_01031</name>
</gene>
<dbReference type="AlphaFoldDB" id="A0A3S5EW25"/>
<name>A0A3S5EW25_9ACTO</name>
<dbReference type="OrthoDB" id="514320at2"/>
<evidence type="ECO:0000313" key="4">
    <source>
        <dbReference type="EMBL" id="VEI13319.1"/>
    </source>
</evidence>
<dbReference type="RefSeq" id="WP_126416444.1">
    <property type="nucleotide sequence ID" value="NZ_LR134476.1"/>
</dbReference>
<evidence type="ECO:0000313" key="5">
    <source>
        <dbReference type="Proteomes" id="UP000269542"/>
    </source>
</evidence>
<keyword evidence="2" id="KW-0472">Membrane</keyword>
<feature type="chain" id="PRO_5038873420" description="Htaa" evidence="3">
    <location>
        <begin position="25"/>
        <end position="465"/>
    </location>
</feature>
<evidence type="ECO:0000256" key="2">
    <source>
        <dbReference type="SAM" id="Phobius"/>
    </source>
</evidence>
<proteinExistence type="predicted"/>
<sequence length="465" mass="50434">MRKLRILVLLLALIFPGLIAPGLAAPASADETIDVEVEIPEPPAKPSDHSLVISNAELRWGINVETNSGAFFGGCNWVQAGEAGNWGRSEVWTDARFWKSRDGNVRIEKPDANGNMVEPTWENKCQDLSGSQPRNVTTLETHESGQGTKAEVVITGGTGKYDADTDTLRIEWQGSFTVVFYGGMTYWWARNPVLEIRNGVGTLTADLGGYGADMHDSSRWEVLPVHKNVPLAQLSGVKLVRDHNGRLTGFQHRPDYEGVKVNAAASGPSQPQNRTEPGWGAFPQEFIDFQVLTGQAGYWYTSGGIRDRAKPPHDIIVSFDASNPLDAERPDVAGPPPSSGTQQQPGLPTQPQPPDQPGQRVAPQNLGVAGAGVTTVLPNTYEPVDLSALIAAIRGEAEGEDVWYAGHTPEAQDIEWLGGGLIPPAVADFVRDHQKTFWWALAGLLVLGGITIYAYRRGWLTVPWA</sequence>
<organism evidence="4 5">
    <name type="scientific">Trueperella bialowiezensis</name>
    <dbReference type="NCBI Taxonomy" id="312285"/>
    <lineage>
        <taxon>Bacteria</taxon>
        <taxon>Bacillati</taxon>
        <taxon>Actinomycetota</taxon>
        <taxon>Actinomycetes</taxon>
        <taxon>Actinomycetales</taxon>
        <taxon>Actinomycetaceae</taxon>
        <taxon>Trueperella</taxon>
    </lineage>
</organism>
<feature type="signal peptide" evidence="3">
    <location>
        <begin position="1"/>
        <end position="24"/>
    </location>
</feature>
<evidence type="ECO:0008006" key="6">
    <source>
        <dbReference type="Google" id="ProtNLM"/>
    </source>
</evidence>
<reference evidence="4 5" key="1">
    <citation type="submission" date="2018-12" db="EMBL/GenBank/DDBJ databases">
        <authorList>
            <consortium name="Pathogen Informatics"/>
        </authorList>
    </citation>
    <scope>NUCLEOTIDE SEQUENCE [LARGE SCALE GENOMIC DNA]</scope>
    <source>
        <strain evidence="4 5">NCTC13354</strain>
    </source>
</reference>
<accession>A0A3S5EW25</accession>
<evidence type="ECO:0000256" key="3">
    <source>
        <dbReference type="SAM" id="SignalP"/>
    </source>
</evidence>
<feature type="transmembrane region" description="Helical" evidence="2">
    <location>
        <begin position="437"/>
        <end position="455"/>
    </location>
</feature>
<keyword evidence="3" id="KW-0732">Signal</keyword>
<dbReference type="Proteomes" id="UP000269542">
    <property type="component" value="Chromosome"/>
</dbReference>
<dbReference type="EMBL" id="LR134476">
    <property type="protein sequence ID" value="VEI13319.1"/>
    <property type="molecule type" value="Genomic_DNA"/>
</dbReference>
<keyword evidence="2" id="KW-0812">Transmembrane</keyword>
<keyword evidence="2" id="KW-1133">Transmembrane helix</keyword>